<name>A0A1R1JFR6_9BURK</name>
<reference evidence="1 2" key="1">
    <citation type="submission" date="2017-01" db="EMBL/GenBank/DDBJ databases">
        <title>Phylogeographic, genomic and meropenem susceptibility analysis of Burkholderia ubonensis.</title>
        <authorList>
            <person name="Price E.P."/>
            <person name="Sarovich D.S."/>
            <person name="Webb J.R."/>
            <person name="Hall C.M."/>
            <person name="Sahl J.W."/>
            <person name="Kaestli M."/>
            <person name="Mayo M."/>
            <person name="Harrington G."/>
            <person name="Baker A.L."/>
            <person name="Sidak-Loftis L.C."/>
            <person name="Lummis M."/>
            <person name="Schupp J.M."/>
            <person name="Gillece J.D."/>
            <person name="Tuanyok A."/>
            <person name="Warner J."/>
            <person name="Busch J.D."/>
            <person name="Keim P."/>
            <person name="Currie B.J."/>
            <person name="Wagner D.M."/>
        </authorList>
    </citation>
    <scope>NUCLEOTIDE SEQUENCE [LARGE SCALE GENOMIC DNA]</scope>
    <source>
        <strain evidence="1 2">A21</strain>
    </source>
</reference>
<comment type="caution">
    <text evidence="1">The sequence shown here is derived from an EMBL/GenBank/DDBJ whole genome shotgun (WGS) entry which is preliminary data.</text>
</comment>
<sequence>MLRRAGELERAGNITIESIDHAADALHAARGHVARLADARERLQARAGDFQAANERLDQLMTAKRDELVASAGEGREPDYREIDAQLADVRAVLANYRDEQVNVPAALAELDRQLTEARDTERLTLEAAHDFMDRHYGQAFADARDELMKFVEGPLRMKLERVWAMYQVRRAYCERSAGGRVASPGTPERTVTIEGEMDALLAAFEALGGVALRDAEVSKIAAEHVEEMQRRGIGTRFGYGAPAREEAPNPIQIHIAKQVIAQHETEANRGAAPVDDSTDDARAKRLDALHEQRMNEVAMGEGAL</sequence>
<evidence type="ECO:0000313" key="2">
    <source>
        <dbReference type="Proteomes" id="UP000187194"/>
    </source>
</evidence>
<dbReference type="AlphaFoldDB" id="A0A1R1JFR6"/>
<evidence type="ECO:0000313" key="1">
    <source>
        <dbReference type="EMBL" id="OMG73861.1"/>
    </source>
</evidence>
<gene>
    <name evidence="1" type="ORF">BW685_07465</name>
</gene>
<proteinExistence type="predicted"/>
<protein>
    <submittedName>
        <fullName evidence="1">Uncharacterized protein</fullName>
    </submittedName>
</protein>
<accession>A0A1R1JFR6</accession>
<dbReference type="EMBL" id="MTJZ01000008">
    <property type="protein sequence ID" value="OMG73861.1"/>
    <property type="molecule type" value="Genomic_DNA"/>
</dbReference>
<organism evidence="1 2">
    <name type="scientific">Burkholderia ubonensis</name>
    <dbReference type="NCBI Taxonomy" id="101571"/>
    <lineage>
        <taxon>Bacteria</taxon>
        <taxon>Pseudomonadati</taxon>
        <taxon>Pseudomonadota</taxon>
        <taxon>Betaproteobacteria</taxon>
        <taxon>Burkholderiales</taxon>
        <taxon>Burkholderiaceae</taxon>
        <taxon>Burkholderia</taxon>
        <taxon>Burkholderia cepacia complex</taxon>
    </lineage>
</organism>
<dbReference type="Proteomes" id="UP000187194">
    <property type="component" value="Unassembled WGS sequence"/>
</dbReference>